<evidence type="ECO:0000313" key="3">
    <source>
        <dbReference type="EMBL" id="MFC3120809.1"/>
    </source>
</evidence>
<evidence type="ECO:0000256" key="1">
    <source>
        <dbReference type="ARBA" id="ARBA00008520"/>
    </source>
</evidence>
<comment type="caution">
    <text evidence="3">The sequence shown here is derived from an EMBL/GenBank/DDBJ whole genome shotgun (WGS) entry which is preliminary data.</text>
</comment>
<dbReference type="SUPFAM" id="SSF53850">
    <property type="entry name" value="Periplasmic binding protein-like II"/>
    <property type="match status" value="1"/>
</dbReference>
<dbReference type="EMBL" id="JBHRSW010000005">
    <property type="protein sequence ID" value="MFC3120809.1"/>
    <property type="molecule type" value="Genomic_DNA"/>
</dbReference>
<dbReference type="RefSeq" id="WP_376918935.1">
    <property type="nucleotide sequence ID" value="NZ_JBHRSW010000005.1"/>
</dbReference>
<accession>A0ABV7FKI9</accession>
<dbReference type="Pfam" id="PF13416">
    <property type="entry name" value="SBP_bac_8"/>
    <property type="match status" value="1"/>
</dbReference>
<evidence type="ECO:0000313" key="4">
    <source>
        <dbReference type="Proteomes" id="UP001595478"/>
    </source>
</evidence>
<dbReference type="InterPro" id="IPR006059">
    <property type="entry name" value="SBP"/>
</dbReference>
<protein>
    <submittedName>
        <fullName evidence="3">Extracellular solute-binding protein</fullName>
    </submittedName>
</protein>
<keyword evidence="4" id="KW-1185">Reference proteome</keyword>
<proteinExistence type="inferred from homology"/>
<dbReference type="Proteomes" id="UP001595478">
    <property type="component" value="Unassembled WGS sequence"/>
</dbReference>
<name>A0ABV7FKI9_9ALTE</name>
<dbReference type="PIRSF" id="PIRSF002825">
    <property type="entry name" value="CfbpA"/>
    <property type="match status" value="1"/>
</dbReference>
<dbReference type="PANTHER" id="PTHR30006:SF15">
    <property type="entry name" value="IRON-UTILIZATION PERIPLASMIC PROTEIN"/>
    <property type="match status" value="1"/>
</dbReference>
<keyword evidence="2" id="KW-0732">Signal</keyword>
<organism evidence="3 4">
    <name type="scientific">Agaribacter flavus</name>
    <dbReference type="NCBI Taxonomy" id="1902781"/>
    <lineage>
        <taxon>Bacteria</taxon>
        <taxon>Pseudomonadati</taxon>
        <taxon>Pseudomonadota</taxon>
        <taxon>Gammaproteobacteria</taxon>
        <taxon>Alteromonadales</taxon>
        <taxon>Alteromonadaceae</taxon>
        <taxon>Agaribacter</taxon>
    </lineage>
</organism>
<comment type="similarity">
    <text evidence="1">Belongs to the bacterial solute-binding protein 1 family.</text>
</comment>
<evidence type="ECO:0000256" key="2">
    <source>
        <dbReference type="ARBA" id="ARBA00022729"/>
    </source>
</evidence>
<dbReference type="Gene3D" id="3.40.190.10">
    <property type="entry name" value="Periplasmic binding protein-like II"/>
    <property type="match status" value="2"/>
</dbReference>
<dbReference type="InterPro" id="IPR026045">
    <property type="entry name" value="Ferric-bd"/>
</dbReference>
<sequence>MESLGGLIKSLALLFILCFVGQSVAAEINVYSGRKEALIKPLLDKFTEQTGIKVNLVTGKADALISRAASEGEFSPVDLLVMADAGRLVRAKNMGLTQTLDVDLPTLSTSFVDPEGHWVALTTRARAIMYKKGAANDLPESMLALANDKYRGKICVRSSSNIYNQSMTAAMLIEHGAARTADWASGIAANMARKPKGGDRDQIKAMIAGECDYAIANTYYLGGMLSSSDESTRKVAEQVAIAWTPAAKGGTHINISGISIAKHAPNKSDAQKLITFMLAAEQQAWYAQVNQEYPVLKNADWSEILESLGRFDTQLVDFNKMGQLNGEALKIMDRAGWQ</sequence>
<dbReference type="PANTHER" id="PTHR30006">
    <property type="entry name" value="THIAMINE-BINDING PERIPLASMIC PROTEIN-RELATED"/>
    <property type="match status" value="1"/>
</dbReference>
<reference evidence="4" key="1">
    <citation type="journal article" date="2019" name="Int. J. Syst. Evol. Microbiol.">
        <title>The Global Catalogue of Microorganisms (GCM) 10K type strain sequencing project: providing services to taxonomists for standard genome sequencing and annotation.</title>
        <authorList>
            <consortium name="The Broad Institute Genomics Platform"/>
            <consortium name="The Broad Institute Genome Sequencing Center for Infectious Disease"/>
            <person name="Wu L."/>
            <person name="Ma J."/>
        </authorList>
    </citation>
    <scope>NUCLEOTIDE SEQUENCE [LARGE SCALE GENOMIC DNA]</scope>
    <source>
        <strain evidence="4">KCTC 52473</strain>
    </source>
</reference>
<gene>
    <name evidence="3" type="ORF">ACFOHL_04210</name>
</gene>